<dbReference type="PANTHER" id="PTHR12475">
    <property type="match status" value="1"/>
</dbReference>
<evidence type="ECO:0000256" key="1">
    <source>
        <dbReference type="ARBA" id="ARBA00038476"/>
    </source>
</evidence>
<reference evidence="4" key="1">
    <citation type="journal article" date="2017" name="Genome Biol.">
        <title>Comparative genomics reveals high biological diversity and specific adaptations in the industrially and medically important fungal genus Aspergillus.</title>
        <authorList>
            <person name="de Vries R.P."/>
            <person name="Riley R."/>
            <person name="Wiebenga A."/>
            <person name="Aguilar-Osorio G."/>
            <person name="Amillis S."/>
            <person name="Uchima C.A."/>
            <person name="Anderluh G."/>
            <person name="Asadollahi M."/>
            <person name="Askin M."/>
            <person name="Barry K."/>
            <person name="Battaglia E."/>
            <person name="Bayram O."/>
            <person name="Benocci T."/>
            <person name="Braus-Stromeyer S.A."/>
            <person name="Caldana C."/>
            <person name="Canovas D."/>
            <person name="Cerqueira G.C."/>
            <person name="Chen F."/>
            <person name="Chen W."/>
            <person name="Choi C."/>
            <person name="Clum A."/>
            <person name="Dos Santos R.A."/>
            <person name="Damasio A.R."/>
            <person name="Diallinas G."/>
            <person name="Emri T."/>
            <person name="Fekete E."/>
            <person name="Flipphi M."/>
            <person name="Freyberg S."/>
            <person name="Gallo A."/>
            <person name="Gournas C."/>
            <person name="Habgood R."/>
            <person name="Hainaut M."/>
            <person name="Harispe M.L."/>
            <person name="Henrissat B."/>
            <person name="Hilden K.S."/>
            <person name="Hope R."/>
            <person name="Hossain A."/>
            <person name="Karabika E."/>
            <person name="Karaffa L."/>
            <person name="Karanyi Z."/>
            <person name="Krasevec N."/>
            <person name="Kuo A."/>
            <person name="Kusch H."/>
            <person name="LaButti K."/>
            <person name="Lagendijk E.L."/>
            <person name="Lapidus A."/>
            <person name="Levasseur A."/>
            <person name="Lindquist E."/>
            <person name="Lipzen A."/>
            <person name="Logrieco A.F."/>
            <person name="MacCabe A."/>
            <person name="Maekelae M.R."/>
            <person name="Malavazi I."/>
            <person name="Melin P."/>
            <person name="Meyer V."/>
            <person name="Mielnichuk N."/>
            <person name="Miskei M."/>
            <person name="Molnar A.P."/>
            <person name="Mule G."/>
            <person name="Ngan C.Y."/>
            <person name="Orejas M."/>
            <person name="Orosz E."/>
            <person name="Ouedraogo J.P."/>
            <person name="Overkamp K.M."/>
            <person name="Park H.-S."/>
            <person name="Perrone G."/>
            <person name="Piumi F."/>
            <person name="Punt P.J."/>
            <person name="Ram A.F."/>
            <person name="Ramon A."/>
            <person name="Rauscher S."/>
            <person name="Record E."/>
            <person name="Riano-Pachon D.M."/>
            <person name="Robert V."/>
            <person name="Roehrig J."/>
            <person name="Ruller R."/>
            <person name="Salamov A."/>
            <person name="Salih N.S."/>
            <person name="Samson R.A."/>
            <person name="Sandor E."/>
            <person name="Sanguinetti M."/>
            <person name="Schuetze T."/>
            <person name="Sepcic K."/>
            <person name="Shelest E."/>
            <person name="Sherlock G."/>
            <person name="Sophianopoulou V."/>
            <person name="Squina F.M."/>
            <person name="Sun H."/>
            <person name="Susca A."/>
            <person name="Todd R.B."/>
            <person name="Tsang A."/>
            <person name="Unkles S.E."/>
            <person name="van de Wiele N."/>
            <person name="van Rossen-Uffink D."/>
            <person name="Oliveira J.V."/>
            <person name="Vesth T.C."/>
            <person name="Visser J."/>
            <person name="Yu J.-H."/>
            <person name="Zhou M."/>
            <person name="Andersen M.R."/>
            <person name="Archer D.B."/>
            <person name="Baker S.E."/>
            <person name="Benoit I."/>
            <person name="Brakhage A.A."/>
            <person name="Braus G.H."/>
            <person name="Fischer R."/>
            <person name="Frisvad J.C."/>
            <person name="Goldman G.H."/>
            <person name="Houbraken J."/>
            <person name="Oakley B."/>
            <person name="Pocsi I."/>
            <person name="Scazzocchio C."/>
            <person name="Seiboth B."/>
            <person name="vanKuyk P.A."/>
            <person name="Wortman J."/>
            <person name="Dyer P.S."/>
            <person name="Grigoriev I.V."/>
        </authorList>
    </citation>
    <scope>NUCLEOTIDE SEQUENCE [LARGE SCALE GENOMIC DNA]</scope>
    <source>
        <strain evidence="4">CBS 506.65</strain>
    </source>
</reference>
<dbReference type="AlphaFoldDB" id="A0A1L9SRV0"/>
<dbReference type="OrthoDB" id="265761at2759"/>
<comment type="similarity">
    <text evidence="1">Belongs to the lcsJ thioesterase family.</text>
</comment>
<accession>A0A1L9SRV0</accession>
<evidence type="ECO:0008006" key="5">
    <source>
        <dbReference type="Google" id="ProtNLM"/>
    </source>
</evidence>
<evidence type="ECO:0000313" key="4">
    <source>
        <dbReference type="Proteomes" id="UP000184188"/>
    </source>
</evidence>
<sequence length="349" mass="39065">MAISLRIESLRETLSLLSPLASWKVLVLLLAITNLKNLPLAWHVRLLYRFIVNLRLRPNAPLFPAGRVIADAKGRPTHPVFVPSIISSRTPLMETDYNLHKSNSTYFTDLDESRTALVTRLYSPGVGLTSKALDEEFLETEKNQPGEKSEKRERLPKKAFLSVLLGSVYCSFKREIKPLERYEIESRVIAWDQKWLYIASFFVRPARRPGGQKSLLASAISKYVAKKGRLTVSPERILRTSGFLPPRPATEESGGEDSSDTPGVSTPATGEGITATADSVDGSLARQVLQLADGEIPAQAVLEADQKANAASWDPAEWTWERIEQERRRGLEVVQSYAGLDDQLHREWE</sequence>
<feature type="region of interest" description="Disordered" evidence="2">
    <location>
        <begin position="240"/>
        <end position="274"/>
    </location>
</feature>
<keyword evidence="4" id="KW-1185">Reference proteome</keyword>
<dbReference type="CDD" id="cd00586">
    <property type="entry name" value="4HBT"/>
    <property type="match status" value="1"/>
</dbReference>
<name>A0A1L9SRV0_9EURO</name>
<gene>
    <name evidence="3" type="ORF">ASPZODRAFT_22561</name>
</gene>
<dbReference type="EMBL" id="KV878337">
    <property type="protein sequence ID" value="OJJ49846.1"/>
    <property type="molecule type" value="Genomic_DNA"/>
</dbReference>
<dbReference type="InterPro" id="IPR029069">
    <property type="entry name" value="HotDog_dom_sf"/>
</dbReference>
<dbReference type="GeneID" id="34614360"/>
<proteinExistence type="inferred from homology"/>
<dbReference type="Pfam" id="PF13279">
    <property type="entry name" value="4HBT_2"/>
    <property type="match status" value="1"/>
</dbReference>
<dbReference type="PANTHER" id="PTHR12475:SF4">
    <property type="entry name" value="PROTEIN THEM6"/>
    <property type="match status" value="1"/>
</dbReference>
<dbReference type="Proteomes" id="UP000184188">
    <property type="component" value="Unassembled WGS sequence"/>
</dbReference>
<dbReference type="STRING" id="1073090.A0A1L9SRV0"/>
<protein>
    <recommendedName>
        <fullName evidence="5">Thioesterase domain-containing protein</fullName>
    </recommendedName>
</protein>
<dbReference type="RefSeq" id="XP_022584356.1">
    <property type="nucleotide sequence ID" value="XM_022727896.1"/>
</dbReference>
<evidence type="ECO:0000256" key="2">
    <source>
        <dbReference type="SAM" id="MobiDB-lite"/>
    </source>
</evidence>
<evidence type="ECO:0000313" key="3">
    <source>
        <dbReference type="EMBL" id="OJJ49846.1"/>
    </source>
</evidence>
<dbReference type="InterPro" id="IPR051490">
    <property type="entry name" value="THEM6_lcsJ_thioesterase"/>
</dbReference>
<dbReference type="SUPFAM" id="SSF54637">
    <property type="entry name" value="Thioesterase/thiol ester dehydrase-isomerase"/>
    <property type="match status" value="1"/>
</dbReference>
<dbReference type="VEuPathDB" id="FungiDB:ASPZODRAFT_22561"/>
<dbReference type="Gene3D" id="3.10.129.10">
    <property type="entry name" value="Hotdog Thioesterase"/>
    <property type="match status" value="1"/>
</dbReference>
<organism evidence="3 4">
    <name type="scientific">Penicilliopsis zonata CBS 506.65</name>
    <dbReference type="NCBI Taxonomy" id="1073090"/>
    <lineage>
        <taxon>Eukaryota</taxon>
        <taxon>Fungi</taxon>
        <taxon>Dikarya</taxon>
        <taxon>Ascomycota</taxon>
        <taxon>Pezizomycotina</taxon>
        <taxon>Eurotiomycetes</taxon>
        <taxon>Eurotiomycetidae</taxon>
        <taxon>Eurotiales</taxon>
        <taxon>Aspergillaceae</taxon>
        <taxon>Penicilliopsis</taxon>
    </lineage>
</organism>